<evidence type="ECO:0000256" key="1">
    <source>
        <dbReference type="SAM" id="Coils"/>
    </source>
</evidence>
<dbReference type="AlphaFoldDB" id="A0A401T6R7"/>
<evidence type="ECO:0000313" key="2">
    <source>
        <dbReference type="EMBL" id="GCC38312.1"/>
    </source>
</evidence>
<evidence type="ECO:0000313" key="3">
    <source>
        <dbReference type="Proteomes" id="UP000287033"/>
    </source>
</evidence>
<comment type="caution">
    <text evidence="2">The sequence shown here is derived from an EMBL/GenBank/DDBJ whole genome shotgun (WGS) entry which is preliminary data.</text>
</comment>
<organism evidence="2 3">
    <name type="scientific">Chiloscyllium punctatum</name>
    <name type="common">Brownbanded bambooshark</name>
    <name type="synonym">Hemiscyllium punctatum</name>
    <dbReference type="NCBI Taxonomy" id="137246"/>
    <lineage>
        <taxon>Eukaryota</taxon>
        <taxon>Metazoa</taxon>
        <taxon>Chordata</taxon>
        <taxon>Craniata</taxon>
        <taxon>Vertebrata</taxon>
        <taxon>Chondrichthyes</taxon>
        <taxon>Elasmobranchii</taxon>
        <taxon>Galeomorphii</taxon>
        <taxon>Galeoidea</taxon>
        <taxon>Orectolobiformes</taxon>
        <taxon>Hemiscylliidae</taxon>
        <taxon>Chiloscyllium</taxon>
    </lineage>
</organism>
<name>A0A401T6R7_CHIPU</name>
<protein>
    <submittedName>
        <fullName evidence="2">Uncharacterized protein</fullName>
    </submittedName>
</protein>
<keyword evidence="3" id="KW-1185">Reference proteome</keyword>
<gene>
    <name evidence="2" type="ORF">chiPu_0016826</name>
</gene>
<proteinExistence type="predicted"/>
<accession>A0A401T6R7</accession>
<reference evidence="2 3" key="1">
    <citation type="journal article" date="2018" name="Nat. Ecol. Evol.">
        <title>Shark genomes provide insights into elasmobranch evolution and the origin of vertebrates.</title>
        <authorList>
            <person name="Hara Y"/>
            <person name="Yamaguchi K"/>
            <person name="Onimaru K"/>
            <person name="Kadota M"/>
            <person name="Koyanagi M"/>
            <person name="Keeley SD"/>
            <person name="Tatsumi K"/>
            <person name="Tanaka K"/>
            <person name="Motone F"/>
            <person name="Kageyama Y"/>
            <person name="Nozu R"/>
            <person name="Adachi N"/>
            <person name="Nishimura O"/>
            <person name="Nakagawa R"/>
            <person name="Tanegashima C"/>
            <person name="Kiyatake I"/>
            <person name="Matsumoto R"/>
            <person name="Murakumo K"/>
            <person name="Nishida K"/>
            <person name="Terakita A"/>
            <person name="Kuratani S"/>
            <person name="Sato K"/>
            <person name="Hyodo S Kuraku.S."/>
        </authorList>
    </citation>
    <scope>NUCLEOTIDE SEQUENCE [LARGE SCALE GENOMIC DNA]</scope>
</reference>
<keyword evidence="1" id="KW-0175">Coiled coil</keyword>
<sequence>MMPKHCKERSRRTLPESRDQCTVFQNISDEFTGYTQKQTIIPVRGVKERDTADSEQKQSNSVEQLPISYVDTLRSEPMAGSVHELKSSLDSLTEKKSAVLQTELNQKQQISEVKEQASSLQTHITSEFTKMHQILTEKEQRLLRDLRKEEERVVKAMKESLRKIQENLNSIEEKLSKLHEQME</sequence>
<dbReference type="EMBL" id="BEZZ01001158">
    <property type="protein sequence ID" value="GCC38312.1"/>
    <property type="molecule type" value="Genomic_DNA"/>
</dbReference>
<dbReference type="Proteomes" id="UP000287033">
    <property type="component" value="Unassembled WGS sequence"/>
</dbReference>
<feature type="coiled-coil region" evidence="1">
    <location>
        <begin position="132"/>
        <end position="181"/>
    </location>
</feature>